<dbReference type="Proteomes" id="UP001156627">
    <property type="component" value="Unassembled WGS sequence"/>
</dbReference>
<evidence type="ECO:0000313" key="3">
    <source>
        <dbReference type="Proteomes" id="UP001156627"/>
    </source>
</evidence>
<dbReference type="EMBL" id="BSOA01000015">
    <property type="protein sequence ID" value="GLQ88396.1"/>
    <property type="molecule type" value="Genomic_DNA"/>
</dbReference>
<proteinExistence type="predicted"/>
<feature type="signal peptide" evidence="1">
    <location>
        <begin position="1"/>
        <end position="23"/>
    </location>
</feature>
<gene>
    <name evidence="2" type="ORF">GCM10007898_19650</name>
</gene>
<sequence>MKDVIIASTIALGIVCASGISAAQDQTHPTTLPEFTITAPVGQYETYIVPLPTGYELQALVGNTHMQYVRAARAVNKSESLRKMGMAQQPFVSVAIDNSDGPGVTERLLLTDSVQSTTVAIVDVYCKRFVSAGRAHCRMFSRHVPATV</sequence>
<feature type="chain" id="PRO_5045041093" evidence="1">
    <location>
        <begin position="24"/>
        <end position="148"/>
    </location>
</feature>
<comment type="caution">
    <text evidence="2">The sequence shown here is derived from an EMBL/GenBank/DDBJ whole genome shotgun (WGS) entry which is preliminary data.</text>
</comment>
<dbReference type="RefSeq" id="WP_284331837.1">
    <property type="nucleotide sequence ID" value="NZ_BSOA01000015.1"/>
</dbReference>
<keyword evidence="3" id="KW-1185">Reference proteome</keyword>
<keyword evidence="1" id="KW-0732">Signal</keyword>
<evidence type="ECO:0000313" key="2">
    <source>
        <dbReference type="EMBL" id="GLQ88396.1"/>
    </source>
</evidence>
<protein>
    <submittedName>
        <fullName evidence="2">Uncharacterized protein</fullName>
    </submittedName>
</protein>
<name>A0ABQ5XB32_9GAMM</name>
<evidence type="ECO:0000256" key="1">
    <source>
        <dbReference type="SAM" id="SignalP"/>
    </source>
</evidence>
<organism evidence="2 3">
    <name type="scientific">Dyella flagellata</name>
    <dbReference type="NCBI Taxonomy" id="1867833"/>
    <lineage>
        <taxon>Bacteria</taxon>
        <taxon>Pseudomonadati</taxon>
        <taxon>Pseudomonadota</taxon>
        <taxon>Gammaproteobacteria</taxon>
        <taxon>Lysobacterales</taxon>
        <taxon>Rhodanobacteraceae</taxon>
        <taxon>Dyella</taxon>
    </lineage>
</organism>
<reference evidence="3" key="1">
    <citation type="journal article" date="2019" name="Int. J. Syst. Evol. Microbiol.">
        <title>The Global Catalogue of Microorganisms (GCM) 10K type strain sequencing project: providing services to taxonomists for standard genome sequencing and annotation.</title>
        <authorList>
            <consortium name="The Broad Institute Genomics Platform"/>
            <consortium name="The Broad Institute Genome Sequencing Center for Infectious Disease"/>
            <person name="Wu L."/>
            <person name="Ma J."/>
        </authorList>
    </citation>
    <scope>NUCLEOTIDE SEQUENCE [LARGE SCALE GENOMIC DNA]</scope>
    <source>
        <strain evidence="3">NBRC 111981</strain>
    </source>
</reference>
<accession>A0ABQ5XB32</accession>